<dbReference type="Proteomes" id="UP001162501">
    <property type="component" value="Chromosome 9"/>
</dbReference>
<reference evidence="1" key="1">
    <citation type="submission" date="2023-05" db="EMBL/GenBank/DDBJ databases">
        <authorList>
            <consortium name="ELIXIR-Norway"/>
        </authorList>
    </citation>
    <scope>NUCLEOTIDE SEQUENCE</scope>
</reference>
<proteinExistence type="predicted"/>
<gene>
    <name evidence="1" type="ORF">MRATA1EN22A_LOCUS27975</name>
</gene>
<evidence type="ECO:0000313" key="2">
    <source>
        <dbReference type="Proteomes" id="UP001162501"/>
    </source>
</evidence>
<sequence length="409" mass="42473">MPRGVGPGSSRAGGGVRGALPRRGSLFCTSRAQGRRTALSRVRPAPGAGERDPGRPGYAAGCRLHYLLRCRIPPARPELPSSHGERDAHISPAPWPCAPSPTRESGTRGWREAGEGVAGSVDVLRVPLPPSPAGLRPPAPLTACLLQRRGETNPRICGWVRREVPGGCGFWYPAHPSLSRWHFLSSGYRQKGGDGASARKLSGVPWLQAQPHPPAGSSGARGGFAAASARRRAHACSPELRPAGAVRICRRCPHLDWPRPDPGTPRPLALPAPARCPGPAQGRAPRGCPTHRLRAAGLPSGPRGLRAAARRLAPSHRSGTRPPRPLGNSLQGDRAPPPAPTPGTEPTCAGVCGVPVPPAHAPPRPAPGFVREGRSRPGGAGAGEEGAFRGAPDPAAEAEAAGRARVVLL</sequence>
<accession>A0AC60AA68</accession>
<protein>
    <submittedName>
        <fullName evidence="1">Uncharacterized protein</fullName>
    </submittedName>
</protein>
<name>A0AC60AA68_RANTA</name>
<organism evidence="1 2">
    <name type="scientific">Rangifer tarandus platyrhynchus</name>
    <name type="common">Svalbard reindeer</name>
    <dbReference type="NCBI Taxonomy" id="3082113"/>
    <lineage>
        <taxon>Eukaryota</taxon>
        <taxon>Metazoa</taxon>
        <taxon>Chordata</taxon>
        <taxon>Craniata</taxon>
        <taxon>Vertebrata</taxon>
        <taxon>Euteleostomi</taxon>
        <taxon>Mammalia</taxon>
        <taxon>Eutheria</taxon>
        <taxon>Laurasiatheria</taxon>
        <taxon>Artiodactyla</taxon>
        <taxon>Ruminantia</taxon>
        <taxon>Pecora</taxon>
        <taxon>Cervidae</taxon>
        <taxon>Odocoileinae</taxon>
        <taxon>Rangifer</taxon>
    </lineage>
</organism>
<reference evidence="1" key="2">
    <citation type="submission" date="2025-03" db="EMBL/GenBank/DDBJ databases">
        <authorList>
            <consortium name="ELIXIR-Norway"/>
            <consortium name="Elixir Norway"/>
        </authorList>
    </citation>
    <scope>NUCLEOTIDE SEQUENCE</scope>
</reference>
<dbReference type="EMBL" id="OX596093">
    <property type="protein sequence ID" value="CAN0569442.1"/>
    <property type="molecule type" value="Genomic_DNA"/>
</dbReference>
<evidence type="ECO:0000313" key="1">
    <source>
        <dbReference type="EMBL" id="CAN0569442.1"/>
    </source>
</evidence>